<feature type="domain" description="Carboxymuconolactone decarboxylase-like" evidence="1">
    <location>
        <begin position="41"/>
        <end position="88"/>
    </location>
</feature>
<protein>
    <submittedName>
        <fullName evidence="2">Carboxymuconolactone decarboxylase family protein</fullName>
    </submittedName>
</protein>
<dbReference type="PANTHER" id="PTHR35446:SF2">
    <property type="entry name" value="CARBOXYMUCONOLACTONE DECARBOXYLASE-LIKE DOMAIN-CONTAINING PROTEIN"/>
    <property type="match status" value="1"/>
</dbReference>
<dbReference type="InterPro" id="IPR010195">
    <property type="entry name" value="Uncharacterised_peroxidase-rel"/>
</dbReference>
<dbReference type="GO" id="GO:0051920">
    <property type="term" value="F:peroxiredoxin activity"/>
    <property type="evidence" value="ECO:0007669"/>
    <property type="project" value="InterPro"/>
</dbReference>
<dbReference type="PANTHER" id="PTHR35446">
    <property type="entry name" value="SI:CH211-175M2.5"/>
    <property type="match status" value="1"/>
</dbReference>
<evidence type="ECO:0000313" key="2">
    <source>
        <dbReference type="EMBL" id="RFM27158.1"/>
    </source>
</evidence>
<reference evidence="2 3" key="1">
    <citation type="submission" date="2018-08" db="EMBL/GenBank/DDBJ databases">
        <title>Chitinophagaceae sp. K23C18032701, a novel bacterium isolated from forest soil.</title>
        <authorList>
            <person name="Wang C."/>
        </authorList>
    </citation>
    <scope>NUCLEOTIDE SEQUENCE [LARGE SCALE GENOMIC DNA]</scope>
    <source>
        <strain evidence="2 3">K23C18032701</strain>
    </source>
</reference>
<comment type="caution">
    <text evidence="2">The sequence shown here is derived from an EMBL/GenBank/DDBJ whole genome shotgun (WGS) entry which is preliminary data.</text>
</comment>
<dbReference type="InterPro" id="IPR003779">
    <property type="entry name" value="CMD-like"/>
</dbReference>
<gene>
    <name evidence="2" type="ORF">DXN05_17005</name>
</gene>
<dbReference type="SUPFAM" id="SSF69118">
    <property type="entry name" value="AhpD-like"/>
    <property type="match status" value="1"/>
</dbReference>
<proteinExistence type="predicted"/>
<organism evidence="2 3">
    <name type="scientific">Deminuibacter soli</name>
    <dbReference type="NCBI Taxonomy" id="2291815"/>
    <lineage>
        <taxon>Bacteria</taxon>
        <taxon>Pseudomonadati</taxon>
        <taxon>Bacteroidota</taxon>
        <taxon>Chitinophagia</taxon>
        <taxon>Chitinophagales</taxon>
        <taxon>Chitinophagaceae</taxon>
        <taxon>Deminuibacter</taxon>
    </lineage>
</organism>
<accession>A0A3E1NH92</accession>
<dbReference type="Proteomes" id="UP000261284">
    <property type="component" value="Unassembled WGS sequence"/>
</dbReference>
<dbReference type="Gene3D" id="1.20.1290.10">
    <property type="entry name" value="AhpD-like"/>
    <property type="match status" value="1"/>
</dbReference>
<evidence type="ECO:0000259" key="1">
    <source>
        <dbReference type="Pfam" id="PF02627"/>
    </source>
</evidence>
<dbReference type="InterPro" id="IPR029032">
    <property type="entry name" value="AhpD-like"/>
</dbReference>
<sequence length="203" mass="21961">MPITICTNSHLRNHQNKHMPHIQLNESLPGIRALLAFSPHTAAPLGALANTLLRSDNGLTPAERELIGAYVSSLNDCFYCQHSHAAIASCYLSNNTELVNQVISNYHTAPVSGKLKALLCIAGKVQQSGRNVLPADIDNARAAGATEHDIHDTVLIAALFCLFNRYVDGLATVAPTDMNSYRQRAKQVAAMGYGSHVYTSQQP</sequence>
<dbReference type="NCBIfam" id="TIGR01926">
    <property type="entry name" value="peroxid_rel"/>
    <property type="match status" value="1"/>
</dbReference>
<dbReference type="Pfam" id="PF02627">
    <property type="entry name" value="CMD"/>
    <property type="match status" value="1"/>
</dbReference>
<name>A0A3E1NH92_9BACT</name>
<dbReference type="OrthoDB" id="9808310at2"/>
<dbReference type="EMBL" id="QTJU01000006">
    <property type="protein sequence ID" value="RFM27158.1"/>
    <property type="molecule type" value="Genomic_DNA"/>
</dbReference>
<evidence type="ECO:0000313" key="3">
    <source>
        <dbReference type="Proteomes" id="UP000261284"/>
    </source>
</evidence>
<dbReference type="AlphaFoldDB" id="A0A3E1NH92"/>
<keyword evidence="3" id="KW-1185">Reference proteome</keyword>